<dbReference type="RefSeq" id="WP_198502882.1">
    <property type="nucleotide sequence ID" value="NZ_CP065959.1"/>
</dbReference>
<evidence type="ECO:0000313" key="2">
    <source>
        <dbReference type="Proteomes" id="UP000596130"/>
    </source>
</evidence>
<dbReference type="Proteomes" id="UP000596130">
    <property type="component" value="Chromosome"/>
</dbReference>
<dbReference type="AlphaFoldDB" id="A0A7T4PGI8"/>
<protein>
    <submittedName>
        <fullName evidence="1">Uncharacterized protein</fullName>
    </submittedName>
</protein>
<evidence type="ECO:0000313" key="1">
    <source>
        <dbReference type="EMBL" id="QQC89817.1"/>
    </source>
</evidence>
<organism evidence="1 2">
    <name type="scientific">Streptomyces alfalfae</name>
    <dbReference type="NCBI Taxonomy" id="1642299"/>
    <lineage>
        <taxon>Bacteria</taxon>
        <taxon>Bacillati</taxon>
        <taxon>Actinomycetota</taxon>
        <taxon>Actinomycetes</taxon>
        <taxon>Kitasatosporales</taxon>
        <taxon>Streptomycetaceae</taxon>
        <taxon>Streptomyces</taxon>
    </lineage>
</organism>
<name>A0A7T4PGI8_9ACTN</name>
<sequence>MHPAAFQDYAVDLLKNTPDVQRVQSLNEAGDTKHPYGLAVTVAGRESRWQMIGQLAEGAKHDTPTAPVEGTPASVVAASVTDAPDAWLASVIGAAESPEIAALDVWSAREGDGQHGVTVSWHNGEKTFVRKL</sequence>
<proteinExistence type="predicted"/>
<reference evidence="1 2" key="1">
    <citation type="submission" date="2020-12" db="EMBL/GenBank/DDBJ databases">
        <title>Identification and biosynthesis of polyene macrolides produced by Streptomyces alfalfae Men-myco-93-63.</title>
        <authorList>
            <person name="Liu D."/>
            <person name="Li Y."/>
            <person name="Liu L."/>
            <person name="Han X."/>
            <person name="Shen F."/>
        </authorList>
    </citation>
    <scope>NUCLEOTIDE SEQUENCE [LARGE SCALE GENOMIC DNA]</scope>
    <source>
        <strain evidence="1 2">Men-myco-93-63</strain>
    </source>
</reference>
<gene>
    <name evidence="1" type="ORF">I8755_16395</name>
</gene>
<dbReference type="EMBL" id="CP065959">
    <property type="protein sequence ID" value="QQC89817.1"/>
    <property type="molecule type" value="Genomic_DNA"/>
</dbReference>
<accession>A0A7T4PGI8</accession>